<gene>
    <name evidence="2" type="ORF">Tci_880025</name>
</gene>
<feature type="non-terminal residue" evidence="2">
    <location>
        <position position="131"/>
    </location>
</feature>
<dbReference type="GO" id="GO:0009055">
    <property type="term" value="F:electron transfer activity"/>
    <property type="evidence" value="ECO:0007669"/>
    <property type="project" value="InterPro"/>
</dbReference>
<organism evidence="2">
    <name type="scientific">Tanacetum cinerariifolium</name>
    <name type="common">Dalmatian daisy</name>
    <name type="synonym">Chrysanthemum cinerariifolium</name>
    <dbReference type="NCBI Taxonomy" id="118510"/>
    <lineage>
        <taxon>Eukaryota</taxon>
        <taxon>Viridiplantae</taxon>
        <taxon>Streptophyta</taxon>
        <taxon>Embryophyta</taxon>
        <taxon>Tracheophyta</taxon>
        <taxon>Spermatophyta</taxon>
        <taxon>Magnoliopsida</taxon>
        <taxon>eudicotyledons</taxon>
        <taxon>Gunneridae</taxon>
        <taxon>Pentapetalae</taxon>
        <taxon>asterids</taxon>
        <taxon>campanulids</taxon>
        <taxon>Asterales</taxon>
        <taxon>Asteraceae</taxon>
        <taxon>Asteroideae</taxon>
        <taxon>Anthemideae</taxon>
        <taxon>Anthemidinae</taxon>
        <taxon>Tanacetum</taxon>
    </lineage>
</organism>
<accession>A0A699TG55</accession>
<dbReference type="GO" id="GO:0016020">
    <property type="term" value="C:membrane"/>
    <property type="evidence" value="ECO:0007669"/>
    <property type="project" value="InterPro"/>
</dbReference>
<dbReference type="Gene3D" id="1.10.287.70">
    <property type="match status" value="1"/>
</dbReference>
<evidence type="ECO:0000256" key="1">
    <source>
        <dbReference type="SAM" id="Phobius"/>
    </source>
</evidence>
<keyword evidence="1" id="KW-0472">Membrane</keyword>
<reference evidence="2" key="1">
    <citation type="journal article" date="2019" name="Sci. Rep.">
        <title>Draft genome of Tanacetum cinerariifolium, the natural source of mosquito coil.</title>
        <authorList>
            <person name="Yamashiro T."/>
            <person name="Shiraishi A."/>
            <person name="Satake H."/>
            <person name="Nakayama K."/>
        </authorList>
    </citation>
    <scope>NUCLEOTIDE SEQUENCE</scope>
</reference>
<keyword evidence="1" id="KW-1133">Transmembrane helix</keyword>
<protein>
    <recommendedName>
        <fullName evidence="3">Cytochrome c oxidase subunit 3</fullName>
    </recommendedName>
</protein>
<dbReference type="AlphaFoldDB" id="A0A699TG55"/>
<evidence type="ECO:0000313" key="2">
    <source>
        <dbReference type="EMBL" id="GFD08056.1"/>
    </source>
</evidence>
<dbReference type="InterPro" id="IPR035973">
    <property type="entry name" value="Cyt_c_oxidase_su3-like_sf"/>
</dbReference>
<name>A0A699TG55_TANCI</name>
<keyword evidence="1" id="KW-0812">Transmembrane</keyword>
<sequence>MATHEHYYVPAQSKWPIIATVGMFITMYGLGTWFIDMKAGRESHGPIFFAIGGLVVAYIMFGWFGTLQRHGDHRSPRIEERPSGRAETLAGADHLAGSRILDAASHGVPRGLHRTGPDFGVGHLWRDLLHA</sequence>
<feature type="transmembrane region" description="Helical" evidence="1">
    <location>
        <begin position="47"/>
        <end position="65"/>
    </location>
</feature>
<comment type="caution">
    <text evidence="2">The sequence shown here is derived from an EMBL/GenBank/DDBJ whole genome shotgun (WGS) entry which is preliminary data.</text>
</comment>
<evidence type="ECO:0008006" key="3">
    <source>
        <dbReference type="Google" id="ProtNLM"/>
    </source>
</evidence>
<proteinExistence type="predicted"/>
<dbReference type="EMBL" id="BKCJ011235624">
    <property type="protein sequence ID" value="GFD08056.1"/>
    <property type="molecule type" value="Genomic_DNA"/>
</dbReference>
<feature type="transmembrane region" description="Helical" evidence="1">
    <location>
        <begin position="15"/>
        <end position="35"/>
    </location>
</feature>
<dbReference type="SUPFAM" id="SSF81452">
    <property type="entry name" value="Cytochrome c oxidase subunit III-like"/>
    <property type="match status" value="1"/>
</dbReference>